<name>K6VQT3_9MICO</name>
<gene>
    <name evidence="3" type="ORF">AUCHE_18_00850</name>
</gene>
<evidence type="ECO:0000313" key="3">
    <source>
        <dbReference type="EMBL" id="GAB79084.1"/>
    </source>
</evidence>
<protein>
    <submittedName>
        <fullName evidence="3">Uncharacterized protein</fullName>
    </submittedName>
</protein>
<comment type="caution">
    <text evidence="3">The sequence shown here is derived from an EMBL/GenBank/DDBJ whole genome shotgun (WGS) entry which is preliminary data.</text>
</comment>
<feature type="region of interest" description="Disordered" evidence="1">
    <location>
        <begin position="187"/>
        <end position="262"/>
    </location>
</feature>
<keyword evidence="2" id="KW-1133">Transmembrane helix</keyword>
<dbReference type="OrthoDB" id="5186550at2"/>
<dbReference type="STRING" id="100225.SAMN05421595_2945"/>
<evidence type="ECO:0000256" key="1">
    <source>
        <dbReference type="SAM" id="MobiDB-lite"/>
    </source>
</evidence>
<sequence>MFQRKKQKVTVPTIEKLPVSTADVSELKDSLIPAASEAASKVRTKVAEQTDHGKNLAAPALAAAGAAVAPKLGEARAKVEEDVLPRVSEAKDTFVDEVVPKVVGAVSAAVAAGAAAKSDALQKVKESDAMHRASDAAMVLKGDAVVAPKRRKRGFGSSLLAAAGIVAVAGVIAWYVNKKAAEQDDPWARPLADPYVPPTEGRESTMSASSSPVGSGAAMFSSSSGQVSEVPLENHDLIPPSTEARAEDMPPASGTDKDKKTY</sequence>
<dbReference type="eggNOG" id="ENOG5031QPS">
    <property type="taxonomic scope" value="Bacteria"/>
</dbReference>
<accession>K6VQT3</accession>
<dbReference type="Proteomes" id="UP000008495">
    <property type="component" value="Unassembled WGS sequence"/>
</dbReference>
<keyword evidence="2" id="KW-0812">Transmembrane</keyword>
<keyword evidence="2" id="KW-0472">Membrane</keyword>
<dbReference type="EMBL" id="BAGZ01000018">
    <property type="protein sequence ID" value="GAB79084.1"/>
    <property type="molecule type" value="Genomic_DNA"/>
</dbReference>
<evidence type="ECO:0000313" key="4">
    <source>
        <dbReference type="Proteomes" id="UP000008495"/>
    </source>
</evidence>
<organism evidence="3 4">
    <name type="scientific">Austwickia chelonae NBRC 105200</name>
    <dbReference type="NCBI Taxonomy" id="1184607"/>
    <lineage>
        <taxon>Bacteria</taxon>
        <taxon>Bacillati</taxon>
        <taxon>Actinomycetota</taxon>
        <taxon>Actinomycetes</taxon>
        <taxon>Micrococcales</taxon>
        <taxon>Dermatophilaceae</taxon>
        <taxon>Austwickia</taxon>
    </lineage>
</organism>
<evidence type="ECO:0000256" key="2">
    <source>
        <dbReference type="SAM" id="Phobius"/>
    </source>
</evidence>
<feature type="compositionally biased region" description="Low complexity" evidence="1">
    <location>
        <begin position="204"/>
        <end position="225"/>
    </location>
</feature>
<proteinExistence type="predicted"/>
<keyword evidence="4" id="KW-1185">Reference proteome</keyword>
<dbReference type="RefSeq" id="WP_006503841.1">
    <property type="nucleotide sequence ID" value="NZ_BAGZ01000018.1"/>
</dbReference>
<dbReference type="AlphaFoldDB" id="K6VQT3"/>
<feature type="transmembrane region" description="Helical" evidence="2">
    <location>
        <begin position="159"/>
        <end position="176"/>
    </location>
</feature>
<reference evidence="3 4" key="1">
    <citation type="submission" date="2012-08" db="EMBL/GenBank/DDBJ databases">
        <title>Whole genome shotgun sequence of Austwickia chelonae NBRC 105200.</title>
        <authorList>
            <person name="Yoshida I."/>
            <person name="Hosoyama A."/>
            <person name="Tsuchikane K."/>
            <person name="Katsumata H."/>
            <person name="Ando Y."/>
            <person name="Ohji S."/>
            <person name="Hamada M."/>
            <person name="Tamura T."/>
            <person name="Yamazoe A."/>
            <person name="Yamazaki S."/>
            <person name="Fujita N."/>
        </authorList>
    </citation>
    <scope>NUCLEOTIDE SEQUENCE [LARGE SCALE GENOMIC DNA]</scope>
    <source>
        <strain evidence="3 4">NBRC 105200</strain>
    </source>
</reference>